<accession>A0A916DW41</accession>
<evidence type="ECO:0000313" key="1">
    <source>
        <dbReference type="EMBL" id="BDS15066.1"/>
    </source>
</evidence>
<evidence type="ECO:0000313" key="2">
    <source>
        <dbReference type="Proteomes" id="UP001060919"/>
    </source>
</evidence>
<gene>
    <name evidence="1" type="ORF">AsAng_0058480</name>
</gene>
<name>A0A916DW41_9BACT</name>
<organism evidence="1 2">
    <name type="scientific">Aureispira anguillae</name>
    <dbReference type="NCBI Taxonomy" id="2864201"/>
    <lineage>
        <taxon>Bacteria</taxon>
        <taxon>Pseudomonadati</taxon>
        <taxon>Bacteroidota</taxon>
        <taxon>Saprospiria</taxon>
        <taxon>Saprospirales</taxon>
        <taxon>Saprospiraceae</taxon>
        <taxon>Aureispira</taxon>
    </lineage>
</organism>
<reference evidence="1" key="1">
    <citation type="submission" date="2022-09" db="EMBL/GenBank/DDBJ databases">
        <title>Aureispira anguillicida sp. nov., isolated from Leptocephalus of Japanese eel Anguilla japonica.</title>
        <authorList>
            <person name="Yuasa K."/>
            <person name="Mekata T."/>
            <person name="Ikunari K."/>
        </authorList>
    </citation>
    <scope>NUCLEOTIDE SEQUENCE</scope>
    <source>
        <strain evidence="1">EL160426</strain>
    </source>
</reference>
<sequence length="204" mass="23008">MAIDRKKIIDQMSQIAILPDENGLIEGFNVIVNQLPTDFWNAFAERLTSQSSDEMLYYKEYLLYNAAHECGYHTGYGIITSDEWNAVVAPMLEKIPEDILHGAFAVFTAWGWANTEIVELIPNEKMVVRAYNYYESDIVEFGASPKMSAYMIRGVCAAFMELAYAGEYDPKGKPIGTFECQQIKGIECGDSYGEFIVTKASEDR</sequence>
<dbReference type="Proteomes" id="UP001060919">
    <property type="component" value="Chromosome"/>
</dbReference>
<keyword evidence="2" id="KW-1185">Reference proteome</keyword>
<evidence type="ECO:0008006" key="3">
    <source>
        <dbReference type="Google" id="ProtNLM"/>
    </source>
</evidence>
<dbReference type="RefSeq" id="WP_264790254.1">
    <property type="nucleotide sequence ID" value="NZ_AP026867.1"/>
</dbReference>
<proteinExistence type="predicted"/>
<dbReference type="EMBL" id="AP026867">
    <property type="protein sequence ID" value="BDS15066.1"/>
    <property type="molecule type" value="Genomic_DNA"/>
</dbReference>
<protein>
    <recommendedName>
        <fullName evidence="3">4-vinyl reductase 4VR domain-containing protein</fullName>
    </recommendedName>
</protein>
<dbReference type="KEGG" id="aup:AsAng_0058480"/>
<dbReference type="Gene3D" id="3.30.1380.20">
    <property type="entry name" value="Trafficking protein particle complex subunit 3"/>
    <property type="match status" value="1"/>
</dbReference>
<dbReference type="AlphaFoldDB" id="A0A916DW41"/>